<name>A0AAD4VS96_PRUDU</name>
<evidence type="ECO:0000313" key="2">
    <source>
        <dbReference type="Proteomes" id="UP001054821"/>
    </source>
</evidence>
<accession>A0AAD4VS96</accession>
<keyword evidence="2" id="KW-1185">Reference proteome</keyword>
<protein>
    <submittedName>
        <fullName evidence="1">Uncharacterized protein</fullName>
    </submittedName>
</protein>
<evidence type="ECO:0000313" key="1">
    <source>
        <dbReference type="EMBL" id="KAI5329653.1"/>
    </source>
</evidence>
<sequence>MLYSTHSIAGMMGSRSARARLSPSAISAICCALKAGPQEIKVETMVLVIKVEHLELIGDLKGVKLLDFSPHDQLDYGLNFTRHPPSFLIKLRLSAIKVETSGGK</sequence>
<comment type="caution">
    <text evidence="1">The sequence shown here is derived from an EMBL/GenBank/DDBJ whole genome shotgun (WGS) entry which is preliminary data.</text>
</comment>
<dbReference type="EMBL" id="JAJFAZ020000005">
    <property type="protein sequence ID" value="KAI5329653.1"/>
    <property type="molecule type" value="Genomic_DNA"/>
</dbReference>
<dbReference type="AlphaFoldDB" id="A0AAD4VS96"/>
<gene>
    <name evidence="1" type="ORF">L3X38_029050</name>
</gene>
<dbReference type="Proteomes" id="UP001054821">
    <property type="component" value="Chromosome 5"/>
</dbReference>
<reference evidence="1 2" key="1">
    <citation type="journal article" date="2022" name="G3 (Bethesda)">
        <title>Whole-genome sequence and methylome profiling of the almond [Prunus dulcis (Mill.) D.A. Webb] cultivar 'Nonpareil'.</title>
        <authorList>
            <person name="D'Amico-Willman K.M."/>
            <person name="Ouma W.Z."/>
            <person name="Meulia T."/>
            <person name="Sideli G.M."/>
            <person name="Gradziel T.M."/>
            <person name="Fresnedo-Ramirez J."/>
        </authorList>
    </citation>
    <scope>NUCLEOTIDE SEQUENCE [LARGE SCALE GENOMIC DNA]</scope>
    <source>
        <strain evidence="1">Clone GOH B32 T37-40</strain>
    </source>
</reference>
<proteinExistence type="predicted"/>
<organism evidence="1 2">
    <name type="scientific">Prunus dulcis</name>
    <name type="common">Almond</name>
    <name type="synonym">Amygdalus dulcis</name>
    <dbReference type="NCBI Taxonomy" id="3755"/>
    <lineage>
        <taxon>Eukaryota</taxon>
        <taxon>Viridiplantae</taxon>
        <taxon>Streptophyta</taxon>
        <taxon>Embryophyta</taxon>
        <taxon>Tracheophyta</taxon>
        <taxon>Spermatophyta</taxon>
        <taxon>Magnoliopsida</taxon>
        <taxon>eudicotyledons</taxon>
        <taxon>Gunneridae</taxon>
        <taxon>Pentapetalae</taxon>
        <taxon>rosids</taxon>
        <taxon>fabids</taxon>
        <taxon>Rosales</taxon>
        <taxon>Rosaceae</taxon>
        <taxon>Amygdaloideae</taxon>
        <taxon>Amygdaleae</taxon>
        <taxon>Prunus</taxon>
    </lineage>
</organism>